<dbReference type="AlphaFoldDB" id="A0A212IT99"/>
<dbReference type="EMBL" id="FLUM01000001">
    <property type="protein sequence ID" value="SBV90359.1"/>
    <property type="molecule type" value="Genomic_DNA"/>
</dbReference>
<evidence type="ECO:0000256" key="1">
    <source>
        <dbReference type="SAM" id="SignalP"/>
    </source>
</evidence>
<evidence type="ECO:0000313" key="2">
    <source>
        <dbReference type="EMBL" id="SBV90359.1"/>
    </source>
</evidence>
<name>A0A212IT99_9BACT</name>
<evidence type="ECO:0008006" key="3">
    <source>
        <dbReference type="Google" id="ProtNLM"/>
    </source>
</evidence>
<keyword evidence="1" id="KW-0732">Signal</keyword>
<dbReference type="Gene3D" id="2.40.160.20">
    <property type="match status" value="1"/>
</dbReference>
<feature type="chain" id="PRO_5013233638" description="Lipid A 3-O-deacylase-related protein" evidence="1">
    <location>
        <begin position="31"/>
        <end position="386"/>
    </location>
</feature>
<proteinExistence type="predicted"/>
<dbReference type="InterPro" id="IPR018550">
    <property type="entry name" value="Lipid-A_deacylase-rel"/>
</dbReference>
<feature type="signal peptide" evidence="1">
    <location>
        <begin position="1"/>
        <end position="30"/>
    </location>
</feature>
<reference evidence="2" key="1">
    <citation type="submission" date="2016-04" db="EMBL/GenBank/DDBJ databases">
        <authorList>
            <person name="Evans L.H."/>
            <person name="Alamgir A."/>
            <person name="Owens N."/>
            <person name="Weber N.D."/>
            <person name="Virtaneva K."/>
            <person name="Barbian K."/>
            <person name="Babar A."/>
            <person name="Rosenke K."/>
        </authorList>
    </citation>
    <scope>NUCLEOTIDE SEQUENCE</scope>
    <source>
        <strain evidence="2">86-1</strain>
    </source>
</reference>
<accession>A0A212IT99</accession>
<organism evidence="2">
    <name type="scientific">uncultured Dysgonomonas sp</name>
    <dbReference type="NCBI Taxonomy" id="206096"/>
    <lineage>
        <taxon>Bacteria</taxon>
        <taxon>Pseudomonadati</taxon>
        <taxon>Bacteroidota</taxon>
        <taxon>Bacteroidia</taxon>
        <taxon>Bacteroidales</taxon>
        <taxon>Dysgonomonadaceae</taxon>
        <taxon>Dysgonomonas</taxon>
        <taxon>environmental samples</taxon>
    </lineage>
</organism>
<sequence>MNPFCFHSKNRMYINLLCLFTAVLSADCFAQADSIKSKQVKNPVIYEMELDNGGIVKQKGVGSIAYKNAYYQGIHLRIGWKQLGTNDKYNQLYNNPVYGIGLYLATLNKSSIGNPYTLYGFVQVPLKHELNSKWSYDYRIALGLSGDFNPFDKVKNPTNKVIGSEDNVYIGFGFRVQYKLHPNWKMGMGLSFHHFSNGALALPNKGINLMPLSLSLSYQPQKDIPVHKNLPIKSYSRKWMYHFNYGMGFKQLHEDLSKRYLKISLGFYASRHISHKWRIGGGLDIFYAASGNKKEIADDKAGRISSIFSGGPSFYLVHILNERLILNGNIGCYIHKQNFNGEINRFFLRAGIRYYVYKNLNTGLSIKAHMGKADFIEWSLGYTINK</sequence>
<protein>
    <recommendedName>
        <fullName evidence="3">Lipid A 3-O-deacylase-related protein</fullName>
    </recommendedName>
</protein>
<dbReference type="Pfam" id="PF09411">
    <property type="entry name" value="PagL"/>
    <property type="match status" value="1"/>
</dbReference>
<gene>
    <name evidence="2" type="ORF">KL86DYS1_10008</name>
</gene>